<dbReference type="HOGENOM" id="CLU_039491_1_0_9"/>
<name>C8NDX6_9LACT</name>
<dbReference type="GeneID" id="78411612"/>
<dbReference type="AlphaFoldDB" id="C8NDX6"/>
<dbReference type="InterPro" id="IPR038461">
    <property type="entry name" value="Schlafen_AlbA_2_dom_sf"/>
</dbReference>
<gene>
    <name evidence="2" type="ORF">HMPREF0444_0121</name>
</gene>
<reference evidence="2 3" key="1">
    <citation type="submission" date="2009-08" db="EMBL/GenBank/DDBJ databases">
        <authorList>
            <person name="Muzny D."/>
            <person name="Qin X."/>
            <person name="Deng J."/>
            <person name="Jiang H."/>
            <person name="Liu Y."/>
            <person name="Qu J."/>
            <person name="Song X.-Z."/>
            <person name="Zhang L."/>
            <person name="Thornton R."/>
            <person name="Coyle M."/>
            <person name="Francisco L."/>
            <person name="Jackson L."/>
            <person name="Javaid M."/>
            <person name="Korchina V."/>
            <person name="Kovar C."/>
            <person name="Mata R."/>
            <person name="Mathew T."/>
            <person name="Ngo R."/>
            <person name="Nguyen L."/>
            <person name="Nguyen N."/>
            <person name="Okwuonu G."/>
            <person name="Ongeri F."/>
            <person name="Pham C."/>
            <person name="Simmons D."/>
            <person name="Wilczek-Boney K."/>
            <person name="Hale W."/>
            <person name="Jakkamsetti A."/>
            <person name="Pham P."/>
            <person name="Ruth R."/>
            <person name="San Lucas F."/>
            <person name="Warren J."/>
            <person name="Zhang J."/>
            <person name="Zhao Z."/>
            <person name="Zhou C."/>
            <person name="Zhu D."/>
            <person name="Lee S."/>
            <person name="Bess C."/>
            <person name="Blankenburg K."/>
            <person name="Forbes L."/>
            <person name="Fu Q."/>
            <person name="Gubbala S."/>
            <person name="Hirani K."/>
            <person name="Jayaseelan J.C."/>
            <person name="Lara F."/>
            <person name="Munidasa M."/>
            <person name="Palculict T."/>
            <person name="Patil S."/>
            <person name="Pu L.-L."/>
            <person name="Saada N."/>
            <person name="Tang L."/>
            <person name="Weissenberger G."/>
            <person name="Zhu Y."/>
            <person name="Hemphill L."/>
            <person name="Shang Y."/>
            <person name="Youmans B."/>
            <person name="Ayvaz T."/>
            <person name="Ross M."/>
            <person name="Santibanez J."/>
            <person name="Aqrawi P."/>
            <person name="Gross S."/>
            <person name="Joshi V."/>
            <person name="Fowler G."/>
            <person name="Nazareth L."/>
            <person name="Reid J."/>
            <person name="Worley K."/>
            <person name="Petrosino J."/>
            <person name="Highlander S."/>
            <person name="Gibbs R."/>
        </authorList>
    </citation>
    <scope>NUCLEOTIDE SEQUENCE [LARGE SCALE GENOMIC DNA]</scope>
    <source>
        <strain evidence="2 3">ATCC 49175</strain>
    </source>
</reference>
<feature type="domain" description="Schlafen AlbA-2" evidence="1">
    <location>
        <begin position="15"/>
        <end position="152"/>
    </location>
</feature>
<keyword evidence="3" id="KW-1185">Reference proteome</keyword>
<dbReference type="Pfam" id="PF04326">
    <property type="entry name" value="SLFN_AlbA_2"/>
    <property type="match status" value="1"/>
</dbReference>
<dbReference type="RefSeq" id="WP_005605043.1">
    <property type="nucleotide sequence ID" value="NZ_CP102283.1"/>
</dbReference>
<dbReference type="InterPro" id="IPR007421">
    <property type="entry name" value="Schlafen_AlbA_2_dom"/>
</dbReference>
<accession>C8NDX6</accession>
<evidence type="ECO:0000313" key="3">
    <source>
        <dbReference type="Proteomes" id="UP000005926"/>
    </source>
</evidence>
<dbReference type="EMBL" id="ACKZ01000007">
    <property type="protein sequence ID" value="EEW38128.1"/>
    <property type="molecule type" value="Genomic_DNA"/>
</dbReference>
<evidence type="ECO:0000313" key="2">
    <source>
        <dbReference type="EMBL" id="EEW38128.1"/>
    </source>
</evidence>
<evidence type="ECO:0000259" key="1">
    <source>
        <dbReference type="Pfam" id="PF04326"/>
    </source>
</evidence>
<dbReference type="Proteomes" id="UP000005926">
    <property type="component" value="Unassembled WGS sequence"/>
</dbReference>
<comment type="caution">
    <text evidence="2">The sequence shown here is derived from an EMBL/GenBank/DDBJ whole genome shotgun (WGS) entry which is preliminary data.</text>
</comment>
<dbReference type="Gene3D" id="3.30.950.30">
    <property type="entry name" value="Schlafen, AAA domain"/>
    <property type="match status" value="1"/>
</dbReference>
<dbReference type="STRING" id="638301.HMPREF0444_0121"/>
<dbReference type="eggNOG" id="COG2865">
    <property type="taxonomic scope" value="Bacteria"/>
</dbReference>
<proteinExistence type="predicted"/>
<sequence length="389" mass="46682">MYTEIIKELIGLRQEGEYWDFKKEWYSKDQKLNLLHDIISMANNLTENDGLIIIGVDESDDYKVKDVKNDLNRRNTQNIVDFLKDKKFAGDIRPIVKVESIVLQTATLDIIVIKNSNFTPFYLKENYIGNNKGKILLANYIYTRIQDSNTPINQSADLDKVEKLWKKRFGIDKTALEKLKLYITQYDNWTNGPHGEMEKFHKIFPEFTITYDFLDISNPRQEFYMFSQMDSNPQWMTIQLNYFSTLLLEFSGVSLDGGRYFTPCPQWDDVDDENFNEISFKYMEQDSIIYKLNEFFYYIDWSREAQYSRDRFFSVVLLFENEQERIEFKNFISLEWQNKDTYIGEIRKKTIQCKKIYNPSVFEEQYNNGLILNRMLEVFRDRTYNKFKN</sequence>
<organism evidence="2 3">
    <name type="scientific">Granulicatella adiacens ATCC 49175</name>
    <dbReference type="NCBI Taxonomy" id="638301"/>
    <lineage>
        <taxon>Bacteria</taxon>
        <taxon>Bacillati</taxon>
        <taxon>Bacillota</taxon>
        <taxon>Bacilli</taxon>
        <taxon>Lactobacillales</taxon>
        <taxon>Carnobacteriaceae</taxon>
        <taxon>Granulicatella</taxon>
    </lineage>
</organism>
<protein>
    <submittedName>
        <fullName evidence="2">Divergent AAA domain protein</fullName>
    </submittedName>
</protein>